<keyword evidence="1" id="KW-1133">Transmembrane helix</keyword>
<protein>
    <submittedName>
        <fullName evidence="2">Uncharacterized protein</fullName>
    </submittedName>
</protein>
<accession>A0A0G1XUT4</accession>
<dbReference type="AlphaFoldDB" id="A0A0G1XUT4"/>
<dbReference type="SUPFAM" id="SSF48452">
    <property type="entry name" value="TPR-like"/>
    <property type="match status" value="1"/>
</dbReference>
<keyword evidence="1" id="KW-0472">Membrane</keyword>
<dbReference type="EMBL" id="LCRM01000065">
    <property type="protein sequence ID" value="KKW34675.1"/>
    <property type="molecule type" value="Genomic_DNA"/>
</dbReference>
<evidence type="ECO:0000256" key="1">
    <source>
        <dbReference type="SAM" id="Phobius"/>
    </source>
</evidence>
<sequence length="477" mass="52806">MLAFTGILTLASIMLLIGPINYFQKHLPVPVSLDLASSFSVAKEAVWERPFWGTGPQALVEAISRHRPDSFFSSTIWNLRFIKVGNEWLTLLASLGLGGWLAFIWLIISFIRKIWPAISRATDGDEDFSVRLGIILAWLALTGASFFIPFSLILYFAWWLLFSLALSSVFVWSKNNNPIEIDLLRSRPVLLVTLFSGAIILITLVVVGFFGQRFIRAGLIFFRAQQSIIAQQDAAPILSDMRQAAALNPYEPQYQISLAQGYGAQALLLSGQATPDQTQIQAQTQKVIDSLNEAKKLSVLSAYVYEQEAAVYQSLFSLISNADQLAAEAYANALLIEPNNPLLLLNLGRAKLFEAQVIKKDDSQNSQAAGLVDEAVSSLTRALAIKKDLPIIQLSLSAAYLEKGDYEAAKTNLDQLIAANANDRDARWLLANVYEQQSLFDLALAELEILKAQQPENQTILDKIKEVEGKKMVPAEQ</sequence>
<feature type="transmembrane region" description="Helical" evidence="1">
    <location>
        <begin position="6"/>
        <end position="23"/>
    </location>
</feature>
<reference evidence="2 3" key="1">
    <citation type="journal article" date="2015" name="Nature">
        <title>rRNA introns, odd ribosomes, and small enigmatic genomes across a large radiation of phyla.</title>
        <authorList>
            <person name="Brown C.T."/>
            <person name="Hug L.A."/>
            <person name="Thomas B.C."/>
            <person name="Sharon I."/>
            <person name="Castelle C.J."/>
            <person name="Singh A."/>
            <person name="Wilkins M.J."/>
            <person name="Williams K.H."/>
            <person name="Banfield J.F."/>
        </authorList>
    </citation>
    <scope>NUCLEOTIDE SEQUENCE [LARGE SCALE GENOMIC DNA]</scope>
</reference>
<organism evidence="2 3">
    <name type="scientific">Candidatus Giovannonibacteria bacterium GW2011_GWA2_53_7</name>
    <dbReference type="NCBI Taxonomy" id="1618650"/>
    <lineage>
        <taxon>Bacteria</taxon>
        <taxon>Candidatus Giovannoniibacteriota</taxon>
    </lineage>
</organism>
<name>A0A0G1XUT4_9BACT</name>
<dbReference type="Gene3D" id="1.25.40.10">
    <property type="entry name" value="Tetratricopeptide repeat domain"/>
    <property type="match status" value="1"/>
</dbReference>
<evidence type="ECO:0000313" key="3">
    <source>
        <dbReference type="Proteomes" id="UP000034290"/>
    </source>
</evidence>
<feature type="transmembrane region" description="Helical" evidence="1">
    <location>
        <begin position="189"/>
        <end position="210"/>
    </location>
</feature>
<feature type="transmembrane region" description="Helical" evidence="1">
    <location>
        <begin position="155"/>
        <end position="173"/>
    </location>
</feature>
<feature type="transmembrane region" description="Helical" evidence="1">
    <location>
        <begin position="128"/>
        <end position="148"/>
    </location>
</feature>
<gene>
    <name evidence="2" type="ORF">UY81_C0065G0005</name>
</gene>
<dbReference type="Proteomes" id="UP000034290">
    <property type="component" value="Unassembled WGS sequence"/>
</dbReference>
<dbReference type="InterPro" id="IPR011990">
    <property type="entry name" value="TPR-like_helical_dom_sf"/>
</dbReference>
<comment type="caution">
    <text evidence="2">The sequence shown here is derived from an EMBL/GenBank/DDBJ whole genome shotgun (WGS) entry which is preliminary data.</text>
</comment>
<feature type="transmembrane region" description="Helical" evidence="1">
    <location>
        <begin position="88"/>
        <end position="108"/>
    </location>
</feature>
<dbReference type="Pfam" id="PF14559">
    <property type="entry name" value="TPR_19"/>
    <property type="match status" value="1"/>
</dbReference>
<evidence type="ECO:0000313" key="2">
    <source>
        <dbReference type="EMBL" id="KKW34675.1"/>
    </source>
</evidence>
<proteinExistence type="predicted"/>
<keyword evidence="1" id="KW-0812">Transmembrane</keyword>